<keyword evidence="3" id="KW-1185">Reference proteome</keyword>
<evidence type="ECO:0000313" key="3">
    <source>
        <dbReference type="Proteomes" id="UP000314294"/>
    </source>
</evidence>
<evidence type="ECO:0000313" key="2">
    <source>
        <dbReference type="EMBL" id="TNN55471.1"/>
    </source>
</evidence>
<feature type="region of interest" description="Disordered" evidence="1">
    <location>
        <begin position="1"/>
        <end position="26"/>
    </location>
</feature>
<evidence type="ECO:0000256" key="1">
    <source>
        <dbReference type="SAM" id="MobiDB-lite"/>
    </source>
</evidence>
<dbReference type="EMBL" id="SRLO01000454">
    <property type="protein sequence ID" value="TNN55471.1"/>
    <property type="molecule type" value="Genomic_DNA"/>
</dbReference>
<feature type="compositionally biased region" description="Basic and acidic residues" evidence="1">
    <location>
        <begin position="1"/>
        <end position="10"/>
    </location>
</feature>
<protein>
    <submittedName>
        <fullName evidence="2">Uncharacterized protein</fullName>
    </submittedName>
</protein>
<dbReference type="Proteomes" id="UP000314294">
    <property type="component" value="Unassembled WGS sequence"/>
</dbReference>
<comment type="caution">
    <text evidence="2">The sequence shown here is derived from an EMBL/GenBank/DDBJ whole genome shotgun (WGS) entry which is preliminary data.</text>
</comment>
<proteinExistence type="predicted"/>
<dbReference type="AlphaFoldDB" id="A0A4Z2GQ98"/>
<accession>A0A4Z2GQ98</accession>
<gene>
    <name evidence="2" type="ORF">EYF80_034293</name>
</gene>
<sequence>MSRCSLRDRPVPAANEAAGGGDRRHSAPASAVLVRLTAMMSTANDEMSSAVHCVSEVSVKLEKRRPPRRAAFPAWKPWALLLHRIHIARASLFNSRQYRLQVPEGVSSASSADLDEIPVDKDCEMISTSSGEEEFQSSFVLEM</sequence>
<organism evidence="2 3">
    <name type="scientific">Liparis tanakae</name>
    <name type="common">Tanaka's snailfish</name>
    <dbReference type="NCBI Taxonomy" id="230148"/>
    <lineage>
        <taxon>Eukaryota</taxon>
        <taxon>Metazoa</taxon>
        <taxon>Chordata</taxon>
        <taxon>Craniata</taxon>
        <taxon>Vertebrata</taxon>
        <taxon>Euteleostomi</taxon>
        <taxon>Actinopterygii</taxon>
        <taxon>Neopterygii</taxon>
        <taxon>Teleostei</taxon>
        <taxon>Neoteleostei</taxon>
        <taxon>Acanthomorphata</taxon>
        <taxon>Eupercaria</taxon>
        <taxon>Perciformes</taxon>
        <taxon>Cottioidei</taxon>
        <taxon>Cottales</taxon>
        <taxon>Liparidae</taxon>
        <taxon>Liparis</taxon>
    </lineage>
</organism>
<reference evidence="2 3" key="1">
    <citation type="submission" date="2019-03" db="EMBL/GenBank/DDBJ databases">
        <title>First draft genome of Liparis tanakae, snailfish: a comprehensive survey of snailfish specific genes.</title>
        <authorList>
            <person name="Kim W."/>
            <person name="Song I."/>
            <person name="Jeong J.-H."/>
            <person name="Kim D."/>
            <person name="Kim S."/>
            <person name="Ryu S."/>
            <person name="Song J.Y."/>
            <person name="Lee S.K."/>
        </authorList>
    </citation>
    <scope>NUCLEOTIDE SEQUENCE [LARGE SCALE GENOMIC DNA]</scope>
    <source>
        <tissue evidence="2">Muscle</tissue>
    </source>
</reference>
<name>A0A4Z2GQ98_9TELE</name>